<evidence type="ECO:0000313" key="2">
    <source>
        <dbReference type="EMBL" id="GGP17198.1"/>
    </source>
</evidence>
<name>A0ABQ2P3J0_9BACI</name>
<keyword evidence="3" id="KW-1185">Reference proteome</keyword>
<protein>
    <submittedName>
        <fullName evidence="2">Phage-like element PBSX protein XkdA</fullName>
    </submittedName>
</protein>
<dbReference type="Pfam" id="PF06114">
    <property type="entry name" value="Peptidase_M78"/>
    <property type="match status" value="1"/>
</dbReference>
<gene>
    <name evidence="2" type="primary">xkdA</name>
    <name evidence="2" type="ORF">GCM10011346_52170</name>
</gene>
<feature type="domain" description="IrrE N-terminal-like" evidence="1">
    <location>
        <begin position="47"/>
        <end position="134"/>
    </location>
</feature>
<sequence length="147" mass="17705">MYSHLEDYIYDLYLKIGITKPSEIDMFLIAKLLGVVISYKKRSFRTDNEIVINKGTIRSEWMMFGHEICHYLRHVGIQLAMNRLFVDLQEYQADYFSYHFCVPTFMLDKLEINCAEDIIKHFDVDYEFALRRLEMYENKQYTRSALL</sequence>
<comment type="caution">
    <text evidence="2">The sequence shown here is derived from an EMBL/GenBank/DDBJ whole genome shotgun (WGS) entry which is preliminary data.</text>
</comment>
<dbReference type="EMBL" id="BMLW01000027">
    <property type="protein sequence ID" value="GGP17198.1"/>
    <property type="molecule type" value="Genomic_DNA"/>
</dbReference>
<accession>A0ABQ2P3J0</accession>
<dbReference type="Proteomes" id="UP000641206">
    <property type="component" value="Unassembled WGS sequence"/>
</dbReference>
<reference evidence="3" key="1">
    <citation type="journal article" date="2019" name="Int. J. Syst. Evol. Microbiol.">
        <title>The Global Catalogue of Microorganisms (GCM) 10K type strain sequencing project: providing services to taxonomists for standard genome sequencing and annotation.</title>
        <authorList>
            <consortium name="The Broad Institute Genomics Platform"/>
            <consortium name="The Broad Institute Genome Sequencing Center for Infectious Disease"/>
            <person name="Wu L."/>
            <person name="Ma J."/>
        </authorList>
    </citation>
    <scope>NUCLEOTIDE SEQUENCE [LARGE SCALE GENOMIC DNA]</scope>
    <source>
        <strain evidence="3">CGMCC 1.7693</strain>
    </source>
</reference>
<dbReference type="RefSeq" id="WP_229720404.1">
    <property type="nucleotide sequence ID" value="NZ_BMLW01000027.1"/>
</dbReference>
<organism evidence="2 3">
    <name type="scientific">Oceanobacillus neutriphilus</name>
    <dbReference type="NCBI Taxonomy" id="531815"/>
    <lineage>
        <taxon>Bacteria</taxon>
        <taxon>Bacillati</taxon>
        <taxon>Bacillota</taxon>
        <taxon>Bacilli</taxon>
        <taxon>Bacillales</taxon>
        <taxon>Bacillaceae</taxon>
        <taxon>Oceanobacillus</taxon>
    </lineage>
</organism>
<evidence type="ECO:0000313" key="3">
    <source>
        <dbReference type="Proteomes" id="UP000641206"/>
    </source>
</evidence>
<dbReference type="InterPro" id="IPR010359">
    <property type="entry name" value="IrrE_HExxH"/>
</dbReference>
<proteinExistence type="predicted"/>
<evidence type="ECO:0000259" key="1">
    <source>
        <dbReference type="Pfam" id="PF06114"/>
    </source>
</evidence>